<keyword evidence="4 11" id="KW-0028">Amino-acid biosynthesis</keyword>
<feature type="binding site" evidence="11">
    <location>
        <position position="21"/>
    </location>
    <ligand>
        <name>Mg(2+)</name>
        <dbReference type="ChEBI" id="CHEBI:18420"/>
    </ligand>
</feature>
<dbReference type="InterPro" id="IPR027417">
    <property type="entry name" value="P-loop_NTPase"/>
</dbReference>
<evidence type="ECO:0000256" key="7">
    <source>
        <dbReference type="ARBA" id="ARBA00022777"/>
    </source>
</evidence>
<feature type="binding site" evidence="11">
    <location>
        <position position="122"/>
    </location>
    <ligand>
        <name>ATP</name>
        <dbReference type="ChEBI" id="CHEBI:30616"/>
    </ligand>
</feature>
<dbReference type="OrthoDB" id="9800332at2"/>
<dbReference type="GO" id="GO:0008652">
    <property type="term" value="P:amino acid biosynthetic process"/>
    <property type="evidence" value="ECO:0007669"/>
    <property type="project" value="UniProtKB-KW"/>
</dbReference>
<evidence type="ECO:0000256" key="3">
    <source>
        <dbReference type="ARBA" id="ARBA00012154"/>
    </source>
</evidence>
<dbReference type="InterPro" id="IPR023000">
    <property type="entry name" value="Shikimate_kinase_CS"/>
</dbReference>
<keyword evidence="11" id="KW-0963">Cytoplasm</keyword>
<evidence type="ECO:0000313" key="12">
    <source>
        <dbReference type="EMBL" id="ALE18451.1"/>
    </source>
</evidence>
<dbReference type="Gene3D" id="3.40.50.300">
    <property type="entry name" value="P-loop containing nucleotide triphosphate hydrolases"/>
    <property type="match status" value="1"/>
</dbReference>
<feature type="binding site" evidence="11">
    <location>
        <position position="141"/>
    </location>
    <ligand>
        <name>substrate</name>
    </ligand>
</feature>
<dbReference type="GO" id="GO:0005829">
    <property type="term" value="C:cytosol"/>
    <property type="evidence" value="ECO:0007669"/>
    <property type="project" value="TreeGrafter"/>
</dbReference>
<evidence type="ECO:0000256" key="8">
    <source>
        <dbReference type="ARBA" id="ARBA00022840"/>
    </source>
</evidence>
<sequence length="183" mass="19933">MGAVGFAPLCVFVGLPGSGKTTAGKRLSRALQLPFLDTDQVIEEQYGKSCGEVFAELGESAFREIEEDVVAECLAHHEGILALGGGAVLSSRTRTLLAEVPVIFLDISAAEGIRRTADTSTRPVLAAKDPAEHYRQLRRIRRPYYQEVADLTIRPEHRKPLDVIDGICAFLGRARLTADVDDD</sequence>
<keyword evidence="11" id="KW-0460">Magnesium</keyword>
<evidence type="ECO:0000256" key="10">
    <source>
        <dbReference type="ARBA" id="ARBA00048567"/>
    </source>
</evidence>
<dbReference type="GO" id="GO:0009423">
    <property type="term" value="P:chorismate biosynthetic process"/>
    <property type="evidence" value="ECO:0007669"/>
    <property type="project" value="UniProtKB-UniRule"/>
</dbReference>
<dbReference type="Proteomes" id="UP000324288">
    <property type="component" value="Chromosome"/>
</dbReference>
<dbReference type="GO" id="GO:0009073">
    <property type="term" value="P:aromatic amino acid family biosynthetic process"/>
    <property type="evidence" value="ECO:0007669"/>
    <property type="project" value="UniProtKB-KW"/>
</dbReference>
<dbReference type="UniPathway" id="UPA00053">
    <property type="reaction ID" value="UER00088"/>
</dbReference>
<comment type="function">
    <text evidence="11">Catalyzes the specific phosphorylation of the 3-hydroxyl group of shikimic acid using ATP as a cosubstrate.</text>
</comment>
<evidence type="ECO:0000313" key="15">
    <source>
        <dbReference type="Proteomes" id="UP000324288"/>
    </source>
</evidence>
<keyword evidence="7 11" id="KW-0418">Kinase</keyword>
<dbReference type="STRING" id="1528099.AL705_00450"/>
<dbReference type="KEGG" id="cbq:AL705_00450"/>
<keyword evidence="9 11" id="KW-0057">Aromatic amino acid biosynthesis</keyword>
<feature type="binding site" evidence="11">
    <location>
        <position position="85"/>
    </location>
    <ligand>
        <name>substrate</name>
    </ligand>
</feature>
<dbReference type="Pfam" id="PF01202">
    <property type="entry name" value="SKI"/>
    <property type="match status" value="1"/>
</dbReference>
<evidence type="ECO:0000256" key="9">
    <source>
        <dbReference type="ARBA" id="ARBA00023141"/>
    </source>
</evidence>
<comment type="cofactor">
    <cofactor evidence="11">
        <name>Mg(2+)</name>
        <dbReference type="ChEBI" id="CHEBI:18420"/>
    </cofactor>
    <text evidence="11">Binds 1 Mg(2+) ion per subunit.</text>
</comment>
<evidence type="ECO:0000256" key="6">
    <source>
        <dbReference type="ARBA" id="ARBA00022741"/>
    </source>
</evidence>
<dbReference type="GO" id="GO:0005524">
    <property type="term" value="F:ATP binding"/>
    <property type="evidence" value="ECO:0007669"/>
    <property type="project" value="UniProtKB-UniRule"/>
</dbReference>
<comment type="pathway">
    <text evidence="1 11">Metabolic intermediate biosynthesis; chorismate biosynthesis; chorismate from D-erythrose 4-phosphate and phosphoenolpyruvate: step 5/7.</text>
</comment>
<keyword evidence="11" id="KW-0479">Metal-binding</keyword>
<dbReference type="PRINTS" id="PR01100">
    <property type="entry name" value="SHIKIMTKNASE"/>
</dbReference>
<name>A0A0M4M7D9_9ACTN</name>
<dbReference type="EC" id="2.7.1.71" evidence="3 11"/>
<comment type="subcellular location">
    <subcellularLocation>
        <location evidence="11">Cytoplasm</location>
    </subcellularLocation>
</comment>
<dbReference type="GeneID" id="84894103"/>
<dbReference type="PANTHER" id="PTHR21087:SF16">
    <property type="entry name" value="SHIKIMATE KINASE 1, CHLOROPLASTIC"/>
    <property type="match status" value="1"/>
</dbReference>
<evidence type="ECO:0000313" key="13">
    <source>
        <dbReference type="EMBL" id="VHN99570.1"/>
    </source>
</evidence>
<protein>
    <recommendedName>
        <fullName evidence="3 11">Shikimate kinase</fullName>
        <shortName evidence="11">SK</shortName>
        <ecNumber evidence="3 11">2.7.1.71</ecNumber>
    </recommendedName>
</protein>
<keyword evidence="5 11" id="KW-0808">Transferase</keyword>
<evidence type="ECO:0000256" key="1">
    <source>
        <dbReference type="ARBA" id="ARBA00004842"/>
    </source>
</evidence>
<dbReference type="EMBL" id="LR584267">
    <property type="protein sequence ID" value="VHN99570.1"/>
    <property type="molecule type" value="Genomic_DNA"/>
</dbReference>
<gene>
    <name evidence="11 13" type="primary">aroK</name>
    <name evidence="12" type="ORF">AL705_00450</name>
    <name evidence="13" type="ORF">LC603019_00094</name>
</gene>
<evidence type="ECO:0000256" key="11">
    <source>
        <dbReference type="HAMAP-Rule" id="MF_00109"/>
    </source>
</evidence>
<proteinExistence type="inferred from homology"/>
<dbReference type="AlphaFoldDB" id="A0A0M4M7D9"/>
<keyword evidence="6 11" id="KW-0547">Nucleotide-binding</keyword>
<evidence type="ECO:0000256" key="5">
    <source>
        <dbReference type="ARBA" id="ARBA00022679"/>
    </source>
</evidence>
<evidence type="ECO:0000313" key="14">
    <source>
        <dbReference type="Proteomes" id="UP000068137"/>
    </source>
</evidence>
<comment type="similarity">
    <text evidence="2 11">Belongs to the shikimate kinase family.</text>
</comment>
<evidence type="ECO:0000256" key="2">
    <source>
        <dbReference type="ARBA" id="ARBA00006997"/>
    </source>
</evidence>
<feature type="binding site" evidence="11">
    <location>
        <position position="158"/>
    </location>
    <ligand>
        <name>ATP</name>
        <dbReference type="ChEBI" id="CHEBI:30616"/>
    </ligand>
</feature>
<feature type="binding site" evidence="11">
    <location>
        <position position="39"/>
    </location>
    <ligand>
        <name>substrate</name>
    </ligand>
</feature>
<reference evidence="12" key="2">
    <citation type="journal article" date="2016" name="Int. J. Syst. Evol. Microbiol.">
        <title>Lawsonella clevelandensis gen. nov., sp. nov., a new member of the suborder Corynebacterineae isolated from human abscesses.</title>
        <authorList>
            <person name="Bell M.E."/>
            <person name="Bernard K.A."/>
            <person name="Harrington S.M."/>
            <person name="Patel N.B."/>
            <person name="Tucker T.A."/>
            <person name="Metcalfe M.G."/>
            <person name="McQuiston J.R."/>
        </authorList>
    </citation>
    <scope>NUCLEOTIDE SEQUENCE</scope>
    <source>
        <strain evidence="12">X1698</strain>
    </source>
</reference>
<dbReference type="CDD" id="cd00464">
    <property type="entry name" value="SK"/>
    <property type="match status" value="1"/>
</dbReference>
<keyword evidence="8 11" id="KW-0067">ATP-binding</keyword>
<feature type="binding site" evidence="11">
    <location>
        <position position="63"/>
    </location>
    <ligand>
        <name>substrate</name>
    </ligand>
</feature>
<dbReference type="RefSeq" id="WP_053961334.1">
    <property type="nucleotide sequence ID" value="NZ_CAJPTR010000002.1"/>
</dbReference>
<evidence type="ECO:0000256" key="4">
    <source>
        <dbReference type="ARBA" id="ARBA00022605"/>
    </source>
</evidence>
<organism evidence="12 14">
    <name type="scientific">Lawsonella clevelandensis</name>
    <dbReference type="NCBI Taxonomy" id="1528099"/>
    <lineage>
        <taxon>Bacteria</taxon>
        <taxon>Bacillati</taxon>
        <taxon>Actinomycetota</taxon>
        <taxon>Actinomycetes</taxon>
        <taxon>Mycobacteriales</taxon>
        <taxon>Lawsonellaceae</taxon>
        <taxon>Lawsonella</taxon>
    </lineage>
</organism>
<keyword evidence="15" id="KW-1185">Reference proteome</keyword>
<dbReference type="PROSITE" id="PS01128">
    <property type="entry name" value="SHIKIMATE_KINASE"/>
    <property type="match status" value="1"/>
</dbReference>
<dbReference type="InterPro" id="IPR000623">
    <property type="entry name" value="Shikimate_kinase/TSH1"/>
</dbReference>
<dbReference type="HAMAP" id="MF_00109">
    <property type="entry name" value="Shikimate_kinase"/>
    <property type="match status" value="1"/>
</dbReference>
<dbReference type="EMBL" id="CP012390">
    <property type="protein sequence ID" value="ALE18451.1"/>
    <property type="molecule type" value="Genomic_DNA"/>
</dbReference>
<dbReference type="PANTHER" id="PTHR21087">
    <property type="entry name" value="SHIKIMATE KINASE"/>
    <property type="match status" value="1"/>
</dbReference>
<reference evidence="12 14" key="1">
    <citation type="journal article" date="2015" name="Genome Announc.">
        <title>Complete Genome Sequences for Two Strains of a Novel Fastidious, Partially Acid-Fast, Gram-Positive Corynebacterineae Bacterium, Derived from Human Clinical Samples.</title>
        <authorList>
            <person name="Nicholson A.C."/>
            <person name="Bell M."/>
            <person name="Humrighouse B.W."/>
            <person name="McQuiston J.R."/>
        </authorList>
    </citation>
    <scope>NUCLEOTIDE SEQUENCE [LARGE SCALE GENOMIC DNA]</scope>
    <source>
        <strain evidence="12 14">X1698</strain>
    </source>
</reference>
<reference evidence="13 15" key="3">
    <citation type="submission" date="2019-04" db="EMBL/GenBank/DDBJ databases">
        <authorList>
            <person name="Seth-Smith MB H."/>
            <person name="Seth-Smith H."/>
        </authorList>
    </citation>
    <scope>NUCLEOTIDE SEQUENCE [LARGE SCALE GENOMIC DNA]</scope>
    <source>
        <strain evidence="13">USB-603019</strain>
    </source>
</reference>
<comment type="subunit">
    <text evidence="11">Monomer.</text>
</comment>
<comment type="catalytic activity">
    <reaction evidence="10 11">
        <text>shikimate + ATP = 3-phosphoshikimate + ADP + H(+)</text>
        <dbReference type="Rhea" id="RHEA:13121"/>
        <dbReference type="ChEBI" id="CHEBI:15378"/>
        <dbReference type="ChEBI" id="CHEBI:30616"/>
        <dbReference type="ChEBI" id="CHEBI:36208"/>
        <dbReference type="ChEBI" id="CHEBI:145989"/>
        <dbReference type="ChEBI" id="CHEBI:456216"/>
        <dbReference type="EC" id="2.7.1.71"/>
    </reaction>
</comment>
<dbReference type="InterPro" id="IPR031322">
    <property type="entry name" value="Shikimate/glucono_kinase"/>
</dbReference>
<dbReference type="GO" id="GO:0000287">
    <property type="term" value="F:magnesium ion binding"/>
    <property type="evidence" value="ECO:0007669"/>
    <property type="project" value="UniProtKB-UniRule"/>
</dbReference>
<accession>A0A0M4M7D9</accession>
<feature type="binding site" evidence="11">
    <location>
        <begin position="17"/>
        <end position="22"/>
    </location>
    <ligand>
        <name>ATP</name>
        <dbReference type="ChEBI" id="CHEBI:30616"/>
    </ligand>
</feature>
<dbReference type="SUPFAM" id="SSF52540">
    <property type="entry name" value="P-loop containing nucleoside triphosphate hydrolases"/>
    <property type="match status" value="1"/>
</dbReference>
<dbReference type="GO" id="GO:0004765">
    <property type="term" value="F:shikimate kinase activity"/>
    <property type="evidence" value="ECO:0007669"/>
    <property type="project" value="UniProtKB-UniRule"/>
</dbReference>
<dbReference type="Proteomes" id="UP000068137">
    <property type="component" value="Chromosome"/>
</dbReference>